<keyword evidence="2" id="KW-1185">Reference proteome</keyword>
<evidence type="ECO:0000313" key="2">
    <source>
        <dbReference type="Proteomes" id="UP000729402"/>
    </source>
</evidence>
<dbReference type="Pfam" id="PF05056">
    <property type="entry name" value="DUF674"/>
    <property type="match status" value="1"/>
</dbReference>
<reference evidence="1" key="2">
    <citation type="submission" date="2021-02" db="EMBL/GenBank/DDBJ databases">
        <authorList>
            <person name="Kimball J.A."/>
            <person name="Haas M.W."/>
            <person name="Macchietto M."/>
            <person name="Kono T."/>
            <person name="Duquette J."/>
            <person name="Shao M."/>
        </authorList>
    </citation>
    <scope>NUCLEOTIDE SEQUENCE</scope>
    <source>
        <tissue evidence="1">Fresh leaf tissue</tissue>
    </source>
</reference>
<dbReference type="Proteomes" id="UP000729402">
    <property type="component" value="Unassembled WGS sequence"/>
</dbReference>
<evidence type="ECO:0000313" key="1">
    <source>
        <dbReference type="EMBL" id="KAG8039964.1"/>
    </source>
</evidence>
<gene>
    <name evidence="1" type="ORF">GUJ93_ZPchr0028g29039</name>
</gene>
<protein>
    <submittedName>
        <fullName evidence="1">Uncharacterized protein</fullName>
    </submittedName>
</protein>
<dbReference type="AlphaFoldDB" id="A0A8J5VBV3"/>
<name>A0A8J5VBV3_ZIZPA</name>
<accession>A0A8J5VBV3</accession>
<dbReference type="EMBL" id="JAAALK010001848">
    <property type="protein sequence ID" value="KAG8039964.1"/>
    <property type="molecule type" value="Genomic_DNA"/>
</dbReference>
<organism evidence="1 2">
    <name type="scientific">Zizania palustris</name>
    <name type="common">Northern wild rice</name>
    <dbReference type="NCBI Taxonomy" id="103762"/>
    <lineage>
        <taxon>Eukaryota</taxon>
        <taxon>Viridiplantae</taxon>
        <taxon>Streptophyta</taxon>
        <taxon>Embryophyta</taxon>
        <taxon>Tracheophyta</taxon>
        <taxon>Spermatophyta</taxon>
        <taxon>Magnoliopsida</taxon>
        <taxon>Liliopsida</taxon>
        <taxon>Poales</taxon>
        <taxon>Poaceae</taxon>
        <taxon>BOP clade</taxon>
        <taxon>Oryzoideae</taxon>
        <taxon>Oryzeae</taxon>
        <taxon>Zizaniinae</taxon>
        <taxon>Zizania</taxon>
    </lineage>
</organism>
<dbReference type="PANTHER" id="PTHR33103:SF86">
    <property type="entry name" value="OS04G0594500 PROTEIN"/>
    <property type="match status" value="1"/>
</dbReference>
<dbReference type="PANTHER" id="PTHR33103">
    <property type="entry name" value="OS01G0153900 PROTEIN"/>
    <property type="match status" value="1"/>
</dbReference>
<comment type="caution">
    <text evidence="1">The sequence shown here is derived from an EMBL/GenBank/DDBJ whole genome shotgun (WGS) entry which is preliminary data.</text>
</comment>
<sequence length="305" mass="34470">MSSETKSEDPTVALKLFVDKERSKVLFAESDYEFVDVLFSFLTLPLGAVVRIHRKQSQVGCLDEVYKSLEDLGIHYFQTKACKRMLLRPLNAAANLCDKLKVKIDTNPWAVYVCKDTRCPNFDCAVTFVRGSICKCGKVMEYIGKWPRDEDDTAAASSNNGVFVKEWFKFIITDDLQVAPASTSLMLSLLDKFGVRDPALLQQKILHLNAEKITRLLKRSLTTKQALTGYYFNAPITNDSNSLYVIPDDLYSEQVADVDNKPTNVKIKVLETWRLELLRAAVETGSILSCLILPPRKKRKTMISP</sequence>
<dbReference type="OrthoDB" id="1277335at2759"/>
<proteinExistence type="predicted"/>
<dbReference type="InterPro" id="IPR007750">
    <property type="entry name" value="DUF674"/>
</dbReference>
<reference evidence="1" key="1">
    <citation type="journal article" date="2021" name="bioRxiv">
        <title>Whole Genome Assembly and Annotation of Northern Wild Rice, Zizania palustris L., Supports a Whole Genome Duplication in the Zizania Genus.</title>
        <authorList>
            <person name="Haas M."/>
            <person name="Kono T."/>
            <person name="Macchietto M."/>
            <person name="Millas R."/>
            <person name="McGilp L."/>
            <person name="Shao M."/>
            <person name="Duquette J."/>
            <person name="Hirsch C.N."/>
            <person name="Kimball J."/>
        </authorList>
    </citation>
    <scope>NUCLEOTIDE SEQUENCE</scope>
    <source>
        <tissue evidence="1">Fresh leaf tissue</tissue>
    </source>
</reference>